<dbReference type="GO" id="GO:0005524">
    <property type="term" value="F:ATP binding"/>
    <property type="evidence" value="ECO:0007669"/>
    <property type="project" value="UniProtKB-KW"/>
</dbReference>
<dbReference type="GO" id="GO:0016887">
    <property type="term" value="F:ATP hydrolysis activity"/>
    <property type="evidence" value="ECO:0007669"/>
    <property type="project" value="InterPro"/>
</dbReference>
<dbReference type="PROSITE" id="PS50929">
    <property type="entry name" value="ABC_TM1F"/>
    <property type="match status" value="1"/>
</dbReference>
<evidence type="ECO:0000256" key="6">
    <source>
        <dbReference type="ARBA" id="ARBA00023136"/>
    </source>
</evidence>
<feature type="domain" description="ABC transmembrane type-1" evidence="9">
    <location>
        <begin position="17"/>
        <end position="297"/>
    </location>
</feature>
<evidence type="ECO:0000313" key="10">
    <source>
        <dbReference type="EMBL" id="SFC92031.1"/>
    </source>
</evidence>
<keyword evidence="2 7" id="KW-0812">Transmembrane</keyword>
<keyword evidence="11" id="KW-1185">Reference proteome</keyword>
<keyword evidence="6 7" id="KW-0472">Membrane</keyword>
<dbReference type="InterPro" id="IPR011527">
    <property type="entry name" value="ABC1_TM_dom"/>
</dbReference>
<dbReference type="EMBL" id="FOLG01000011">
    <property type="protein sequence ID" value="SFC92031.1"/>
    <property type="molecule type" value="Genomic_DNA"/>
</dbReference>
<accession>A0A1I1N303</accession>
<dbReference type="STRING" id="441112.SAMN04488094_111105"/>
<dbReference type="GO" id="GO:0015421">
    <property type="term" value="F:ABC-type oligopeptide transporter activity"/>
    <property type="evidence" value="ECO:0007669"/>
    <property type="project" value="TreeGrafter"/>
</dbReference>
<dbReference type="PROSITE" id="PS00211">
    <property type="entry name" value="ABC_TRANSPORTER_1"/>
    <property type="match status" value="1"/>
</dbReference>
<evidence type="ECO:0000256" key="2">
    <source>
        <dbReference type="ARBA" id="ARBA00022692"/>
    </source>
</evidence>
<comment type="subcellular location">
    <subcellularLocation>
        <location evidence="1">Cell membrane</location>
        <topology evidence="1">Multi-pass membrane protein</topology>
    </subcellularLocation>
</comment>
<keyword evidence="5 7" id="KW-1133">Transmembrane helix</keyword>
<dbReference type="AlphaFoldDB" id="A0A1I1N303"/>
<feature type="domain" description="ABC transporter" evidence="8">
    <location>
        <begin position="331"/>
        <end position="556"/>
    </location>
</feature>
<dbReference type="PANTHER" id="PTHR43394:SF1">
    <property type="entry name" value="ATP-BINDING CASSETTE SUB-FAMILY B MEMBER 10, MITOCHONDRIAL"/>
    <property type="match status" value="1"/>
</dbReference>
<evidence type="ECO:0000256" key="3">
    <source>
        <dbReference type="ARBA" id="ARBA00022741"/>
    </source>
</evidence>
<protein>
    <submittedName>
        <fullName evidence="10">ATP-binding cassette, subfamily B, MsbA</fullName>
    </submittedName>
</protein>
<name>A0A1I1N303_9RHOB</name>
<proteinExistence type="predicted"/>
<feature type="transmembrane region" description="Helical" evidence="7">
    <location>
        <begin position="54"/>
        <end position="72"/>
    </location>
</feature>
<dbReference type="CDD" id="cd07346">
    <property type="entry name" value="ABC_6TM_exporters"/>
    <property type="match status" value="1"/>
</dbReference>
<dbReference type="InterPro" id="IPR036640">
    <property type="entry name" value="ABC1_TM_sf"/>
</dbReference>
<dbReference type="GO" id="GO:0005886">
    <property type="term" value="C:plasma membrane"/>
    <property type="evidence" value="ECO:0007669"/>
    <property type="project" value="UniProtKB-SubCell"/>
</dbReference>
<keyword evidence="4 10" id="KW-0067">ATP-binding</keyword>
<dbReference type="InterPro" id="IPR027417">
    <property type="entry name" value="P-loop_NTPase"/>
</dbReference>
<feature type="transmembrane region" description="Helical" evidence="7">
    <location>
        <begin position="275"/>
        <end position="296"/>
    </location>
</feature>
<dbReference type="Pfam" id="PF00664">
    <property type="entry name" value="ABC_membrane"/>
    <property type="match status" value="1"/>
</dbReference>
<dbReference type="Pfam" id="PF00005">
    <property type="entry name" value="ABC_tran"/>
    <property type="match status" value="1"/>
</dbReference>
<evidence type="ECO:0000259" key="9">
    <source>
        <dbReference type="PROSITE" id="PS50929"/>
    </source>
</evidence>
<reference evidence="10 11" key="1">
    <citation type="submission" date="2016-10" db="EMBL/GenBank/DDBJ databases">
        <authorList>
            <person name="de Groot N.N."/>
        </authorList>
    </citation>
    <scope>NUCLEOTIDE SEQUENCE [LARGE SCALE GENOMIC DNA]</scope>
    <source>
        <strain evidence="10 11">DSM 19548</strain>
    </source>
</reference>
<gene>
    <name evidence="10" type="ORF">SAMN04488094_111105</name>
</gene>
<dbReference type="SMART" id="SM00382">
    <property type="entry name" value="AAA"/>
    <property type="match status" value="1"/>
</dbReference>
<evidence type="ECO:0000313" key="11">
    <source>
        <dbReference type="Proteomes" id="UP000198728"/>
    </source>
</evidence>
<feature type="transmembrane region" description="Helical" evidence="7">
    <location>
        <begin position="242"/>
        <end position="263"/>
    </location>
</feature>
<dbReference type="SUPFAM" id="SSF90123">
    <property type="entry name" value="ABC transporter transmembrane region"/>
    <property type="match status" value="1"/>
</dbReference>
<dbReference type="PROSITE" id="PS50893">
    <property type="entry name" value="ABC_TRANSPORTER_2"/>
    <property type="match status" value="1"/>
</dbReference>
<dbReference type="InterPro" id="IPR003593">
    <property type="entry name" value="AAA+_ATPase"/>
</dbReference>
<feature type="transmembrane region" description="Helical" evidence="7">
    <location>
        <begin position="155"/>
        <end position="174"/>
    </location>
</feature>
<evidence type="ECO:0000259" key="8">
    <source>
        <dbReference type="PROSITE" id="PS50893"/>
    </source>
</evidence>
<evidence type="ECO:0000256" key="7">
    <source>
        <dbReference type="SAM" id="Phobius"/>
    </source>
</evidence>
<dbReference type="PANTHER" id="PTHR43394">
    <property type="entry name" value="ATP-DEPENDENT PERMEASE MDL1, MITOCHONDRIAL"/>
    <property type="match status" value="1"/>
</dbReference>
<dbReference type="InterPro" id="IPR003439">
    <property type="entry name" value="ABC_transporter-like_ATP-bd"/>
</dbReference>
<dbReference type="RefSeq" id="WP_177208389.1">
    <property type="nucleotide sequence ID" value="NZ_FOLG01000011.1"/>
</dbReference>
<sequence>MKALALRLLRPRAGQFLLVALLIASGSLAGLALPLAAGRIVAGLVGDAVEVSPALLLATLAFLAVQNGLTYLSNVRSERLATHVLAELRRTVYAHVQRLPLDFHESRPRGATMSVLVRDVDFVGQFMTSFAVSMVPLLVTLAGASVAMLSLDVALALPILVVIPVAIIAFRLLARHFRPLSLELRDAEGQVLDRLEETIGMIRTIKSFGREPLEDLRFAEAVADARDLRCRLEHREAALRPAIQFLSGAAVLLLFWAIGARLSGSGLSTSEWTALLLYSGMIIRPLSGLAGSWGMVQIARGSVARLDDVLRLAPEDLPPDWAETPRLTGEISFLDVGFCYPNGTRVLDEVSFTIREGTVAGLLGRNGAGKSTVLKLIEGLYLPSDGTVLVGGQPTSEQDLTVLRRNVIVVSQQVQLVDGSVRDNIAYGRPDAPEEAVIAAARRALAHDFIQSLDRGYETAIGENGVRLSGGQRQRLALARALLCDPPILLLDEATAMFDLEGEDAFFSTCAEAFAGRTVIIVGHTPKVFDAVDLCLTVENGHVFSSDLPQERKAHAGE</sequence>
<dbReference type="InterPro" id="IPR039421">
    <property type="entry name" value="Type_1_exporter"/>
</dbReference>
<dbReference type="Gene3D" id="3.40.50.300">
    <property type="entry name" value="P-loop containing nucleotide triphosphate hydrolases"/>
    <property type="match status" value="1"/>
</dbReference>
<dbReference type="Proteomes" id="UP000198728">
    <property type="component" value="Unassembled WGS sequence"/>
</dbReference>
<dbReference type="Gene3D" id="1.20.1560.10">
    <property type="entry name" value="ABC transporter type 1, transmembrane domain"/>
    <property type="match status" value="1"/>
</dbReference>
<feature type="transmembrane region" description="Helical" evidence="7">
    <location>
        <begin position="126"/>
        <end position="149"/>
    </location>
</feature>
<organism evidence="10 11">
    <name type="scientific">Tropicimonas isoalkanivorans</name>
    <dbReference type="NCBI Taxonomy" id="441112"/>
    <lineage>
        <taxon>Bacteria</taxon>
        <taxon>Pseudomonadati</taxon>
        <taxon>Pseudomonadota</taxon>
        <taxon>Alphaproteobacteria</taxon>
        <taxon>Rhodobacterales</taxon>
        <taxon>Roseobacteraceae</taxon>
        <taxon>Tropicimonas</taxon>
    </lineage>
</organism>
<evidence type="ECO:0000256" key="4">
    <source>
        <dbReference type="ARBA" id="ARBA00022840"/>
    </source>
</evidence>
<dbReference type="SUPFAM" id="SSF52540">
    <property type="entry name" value="P-loop containing nucleoside triphosphate hydrolases"/>
    <property type="match status" value="1"/>
</dbReference>
<dbReference type="InterPro" id="IPR017871">
    <property type="entry name" value="ABC_transporter-like_CS"/>
</dbReference>
<evidence type="ECO:0000256" key="5">
    <source>
        <dbReference type="ARBA" id="ARBA00022989"/>
    </source>
</evidence>
<keyword evidence="3" id="KW-0547">Nucleotide-binding</keyword>
<evidence type="ECO:0000256" key="1">
    <source>
        <dbReference type="ARBA" id="ARBA00004651"/>
    </source>
</evidence>